<feature type="compositionally biased region" description="Low complexity" evidence="1">
    <location>
        <begin position="38"/>
        <end position="62"/>
    </location>
</feature>
<accession>A0A317XFI4</accession>
<evidence type="ECO:0000256" key="1">
    <source>
        <dbReference type="SAM" id="MobiDB-lite"/>
    </source>
</evidence>
<feature type="compositionally biased region" description="Low complexity" evidence="1">
    <location>
        <begin position="240"/>
        <end position="264"/>
    </location>
</feature>
<proteinExistence type="predicted"/>
<name>A0A317XFI4_9EURO</name>
<dbReference type="RefSeq" id="XP_025473318.1">
    <property type="nucleotide sequence ID" value="XM_025605752.1"/>
</dbReference>
<keyword evidence="4" id="KW-1185">Reference proteome</keyword>
<feature type="region of interest" description="Disordered" evidence="1">
    <location>
        <begin position="19"/>
        <end position="270"/>
    </location>
</feature>
<comment type="caution">
    <text evidence="3">The sequence shown here is derived from an EMBL/GenBank/DDBJ whole genome shotgun (WGS) entry which is preliminary data.</text>
</comment>
<reference evidence="3 4" key="1">
    <citation type="submission" date="2016-12" db="EMBL/GenBank/DDBJ databases">
        <title>The genomes of Aspergillus section Nigri reveals drivers in fungal speciation.</title>
        <authorList>
            <consortium name="DOE Joint Genome Institute"/>
            <person name="Vesth T.C."/>
            <person name="Nybo J."/>
            <person name="Theobald S."/>
            <person name="Brandl J."/>
            <person name="Frisvad J.C."/>
            <person name="Nielsen K.F."/>
            <person name="Lyhne E.K."/>
            <person name="Kogle M.E."/>
            <person name="Kuo A."/>
            <person name="Riley R."/>
            <person name="Clum A."/>
            <person name="Nolan M."/>
            <person name="Lipzen A."/>
            <person name="Salamov A."/>
            <person name="Henrissat B."/>
            <person name="Wiebenga A."/>
            <person name="De Vries R.P."/>
            <person name="Grigoriev I.V."/>
            <person name="Mortensen U.H."/>
            <person name="Andersen M.R."/>
            <person name="Baker S.E."/>
        </authorList>
    </citation>
    <scope>NUCLEOTIDE SEQUENCE [LARGE SCALE GENOMIC DNA]</scope>
    <source>
        <strain evidence="3 4">CBS 115572</strain>
    </source>
</reference>
<dbReference type="OrthoDB" id="3798541at2759"/>
<gene>
    <name evidence="3" type="ORF">BO94DRAFT_14484</name>
</gene>
<evidence type="ECO:0000256" key="2">
    <source>
        <dbReference type="SAM" id="SignalP"/>
    </source>
</evidence>
<feature type="chain" id="PRO_5016319478" evidence="2">
    <location>
        <begin position="18"/>
        <end position="520"/>
    </location>
</feature>
<feature type="compositionally biased region" description="Low complexity" evidence="1">
    <location>
        <begin position="78"/>
        <end position="229"/>
    </location>
</feature>
<feature type="compositionally biased region" description="Gly residues" evidence="1">
    <location>
        <begin position="230"/>
        <end position="239"/>
    </location>
</feature>
<organism evidence="3 4">
    <name type="scientific">Aspergillus sclerotioniger CBS 115572</name>
    <dbReference type="NCBI Taxonomy" id="1450535"/>
    <lineage>
        <taxon>Eukaryota</taxon>
        <taxon>Fungi</taxon>
        <taxon>Dikarya</taxon>
        <taxon>Ascomycota</taxon>
        <taxon>Pezizomycotina</taxon>
        <taxon>Eurotiomycetes</taxon>
        <taxon>Eurotiomycetidae</taxon>
        <taxon>Eurotiales</taxon>
        <taxon>Aspergillaceae</taxon>
        <taxon>Aspergillus</taxon>
        <taxon>Aspergillus subgen. Circumdati</taxon>
    </lineage>
</organism>
<dbReference type="AlphaFoldDB" id="A0A317XFI4"/>
<dbReference type="STRING" id="1450535.A0A317XFI4"/>
<dbReference type="Proteomes" id="UP000246702">
    <property type="component" value="Unassembled WGS sequence"/>
</dbReference>
<evidence type="ECO:0000313" key="4">
    <source>
        <dbReference type="Proteomes" id="UP000246702"/>
    </source>
</evidence>
<protein>
    <submittedName>
        <fullName evidence="3">Uncharacterized protein</fullName>
    </submittedName>
</protein>
<feature type="signal peptide" evidence="2">
    <location>
        <begin position="1"/>
        <end position="17"/>
    </location>
</feature>
<keyword evidence="2" id="KW-0732">Signal</keyword>
<dbReference type="GeneID" id="37107895"/>
<sequence>MKASFVTALALAACTLASPVGQPHARGNECTCGGSGPSSGTEPTQPAPESSASPSGPSGVSTYPGTSSQAPTLPGYQPAPTVTVTTTVPYKPVPESSSSSQAPAPTAPASESPAPETSEPCTTPATSEPAGQSSGQPTGPAGPTGPASQPSASSSSAPVSGPTGEPSGSSGYPSGSTGPASQPAPSSSSAPASQPSGPTGPTGPAGSPSSSSPAGQPTQPSGPSSPAGPSGTGSSGNPGGSKPSSTSSTPSSSTPASTPSSTPSCENGHCHGTGHLIQDLGPQADHLLTVIGNGTEQLLIELSDPVADLLSSLGLTGLAEPVGHIIKDASTIGELITDLGAPVDHLLIAVGKDTGYLLIELDHDVKDLLNSIGLNSLADPVGDLLGAIGSSLKRREDASNPNGLLEKLGPVVDCILRVTGEDTKDLLIKLSDPVAELFKSLGLTGVGRSVGEVIKSAASVGDLIADLGPVADCLLTVIGDDGSALLIKLAPDVADLVSSLGLPGVGQAVGEVLYVVGENI</sequence>
<evidence type="ECO:0000313" key="3">
    <source>
        <dbReference type="EMBL" id="PWY96557.1"/>
    </source>
</evidence>
<dbReference type="EMBL" id="MSFK01000001">
    <property type="protein sequence ID" value="PWY96557.1"/>
    <property type="molecule type" value="Genomic_DNA"/>
</dbReference>
<dbReference type="PRINTS" id="PR01217">
    <property type="entry name" value="PRICHEXTENSN"/>
</dbReference>